<dbReference type="CDD" id="cd10150">
    <property type="entry name" value="CobN_like"/>
    <property type="match status" value="1"/>
</dbReference>
<name>A0A9X3SF20_9ACTN</name>
<evidence type="ECO:0000313" key="3">
    <source>
        <dbReference type="EMBL" id="MDA0185570.1"/>
    </source>
</evidence>
<dbReference type="Pfam" id="PF02514">
    <property type="entry name" value="CobN-Mg_chel"/>
    <property type="match status" value="1"/>
</dbReference>
<reference evidence="3" key="1">
    <citation type="submission" date="2022-10" db="EMBL/GenBank/DDBJ databases">
        <title>The WGS of Solirubrobacter phytolaccae KCTC 29190.</title>
        <authorList>
            <person name="Jiang Z."/>
        </authorList>
    </citation>
    <scope>NUCLEOTIDE SEQUENCE</scope>
    <source>
        <strain evidence="3">KCTC 29190</strain>
    </source>
</reference>
<dbReference type="InterPro" id="IPR003672">
    <property type="entry name" value="CobN/Mg_chltase"/>
</dbReference>
<evidence type="ECO:0000256" key="1">
    <source>
        <dbReference type="SAM" id="MobiDB-lite"/>
    </source>
</evidence>
<keyword evidence="4" id="KW-1185">Reference proteome</keyword>
<feature type="domain" description="CobN/magnesium chelatase" evidence="2">
    <location>
        <begin position="108"/>
        <end position="1128"/>
    </location>
</feature>
<evidence type="ECO:0000259" key="2">
    <source>
        <dbReference type="Pfam" id="PF02514"/>
    </source>
</evidence>
<protein>
    <submittedName>
        <fullName evidence="3">Cobaltochelatase subunit CobN</fullName>
    </submittedName>
</protein>
<dbReference type="AlphaFoldDB" id="A0A9X3SF20"/>
<sequence>MLRLLTTADTEILAAAHALRRLGDDFPEVRCANPSTLEDIPTFVDGAAVVVVRLLGGRRAWPEGVNELRSLADRHGFALILLGGEADPDAELAELSTAPGGAVGQAFEYLRHGGVENTRELLSFLSDTFALTGYGFEDPQPLEDVGFYPAKPEPDGRPRVGVVFYRSHFATGNTAFIDALSNAIEEAGGQPVPVWAYSLRGDSPALKLLDGQIDALITTVLASGGSHAGDEWHAEALEALDVPVIQALCATTSRQRWEESDGGLTPLDAAMQVAIPEFDGRIIGVPISFKEPIPDTPFEALHYAPDLERCGRLARLAVNHARLRTLDRSEQRTAIVLSSFPTKHARIGNAVGLDTPASAMMLLDALKEAGHRVEHDYEDGDALIHALIATGGHDQDFLSDHQLAQATTRLSFADYTEWFNTLPSELTQPILDTWGPPPGEHYTDGEDFVIAVLELGNVLLAIQPPRGYGENPVAIYHDPGLAPAHHYLATYRWLSQRVDAIVHLGKHGTLEWLPGKALGLSNACAPDACLADIPLFYPFVVNDPGEGMQAKRRAHAVVIDHLVPPMMRAETYDELAKLEQLLDDYARAEALDPAKLPTLANRIWTLLHEAELHRDLEIHETEQPELEDFGDLIEHVDGYLCEIKDLQVRDGLHILGQVPQGEQLRGLLNAILRLQGFPEAEPDYDRQLEILGAFLADGTKTGDPAIDKVLQLAEEEVLPKLLATADEIPALVGGLHGHHVLAGPSGSPTRGRLDVLPTGRNMYSVDPRALPSDLAYETGTKLADALLASHDELPETVGIVVWGTAAMRTAGDDAGEILALLGVRPIWHPETRRIKGLDVIPLEELGRPRIDVTVRISGFFRDAFPHLVDVLDDAVTLVAGLDEPEDMNFVRKHVLADVEELAGDWKAATARIFGGRPGTYGTGILQLVDVKNWRDDADLAEVYEAWGGHAYGRGRGGKEARSAMRRQFARIDVAVKNIDTREHDILDSSDYFAEHGGMIAYVRHLAGADPRAVIGDSSDPSKPASRSLAEEARRVFRSRVANPRWIGSMMRHGYKGAFELSATVDYLFGYDATTGVVEDWMYEQVTEKYVGAEEVRDFLTRSNPWALRAIAERLLEAADRGLWAAPSAEALDTLREAYLDVEGDLEEAGDARLTARVASSARPEGSHSPAQEGPA</sequence>
<proteinExistence type="predicted"/>
<dbReference type="EMBL" id="JAPDDP010000123">
    <property type="protein sequence ID" value="MDA0185570.1"/>
    <property type="molecule type" value="Genomic_DNA"/>
</dbReference>
<dbReference type="PANTHER" id="PTHR44119">
    <property type="entry name" value="MAGNESIUM-CHELATASE SUBUNIT CHLH, CHLOROPLASTIC"/>
    <property type="match status" value="1"/>
</dbReference>
<accession>A0A9X3SF20</accession>
<gene>
    <name evidence="3" type="ORF">OJ997_35020</name>
</gene>
<feature type="region of interest" description="Disordered" evidence="1">
    <location>
        <begin position="1153"/>
        <end position="1175"/>
    </location>
</feature>
<organism evidence="3 4">
    <name type="scientific">Solirubrobacter phytolaccae</name>
    <dbReference type="NCBI Taxonomy" id="1404360"/>
    <lineage>
        <taxon>Bacteria</taxon>
        <taxon>Bacillati</taxon>
        <taxon>Actinomycetota</taxon>
        <taxon>Thermoleophilia</taxon>
        <taxon>Solirubrobacterales</taxon>
        <taxon>Solirubrobacteraceae</taxon>
        <taxon>Solirubrobacter</taxon>
    </lineage>
</organism>
<dbReference type="RefSeq" id="WP_270030077.1">
    <property type="nucleotide sequence ID" value="NZ_JAPDDP010000123.1"/>
</dbReference>
<comment type="caution">
    <text evidence="3">The sequence shown here is derived from an EMBL/GenBank/DDBJ whole genome shotgun (WGS) entry which is preliminary data.</text>
</comment>
<dbReference type="PANTHER" id="PTHR44119:SF4">
    <property type="entry name" value="AEROBIC COBALTOCHELATASE SUBUNIT COBN"/>
    <property type="match status" value="1"/>
</dbReference>
<evidence type="ECO:0000313" key="4">
    <source>
        <dbReference type="Proteomes" id="UP001147653"/>
    </source>
</evidence>
<dbReference type="Proteomes" id="UP001147653">
    <property type="component" value="Unassembled WGS sequence"/>
</dbReference>